<dbReference type="NCBIfam" id="NF047593">
    <property type="entry name" value="IS66_ISAeme5_TnpA"/>
    <property type="match status" value="1"/>
</dbReference>
<dbReference type="KEGG" id="cthd:CDO33_12780"/>
<dbReference type="OrthoDB" id="9808061at2"/>
<reference evidence="1 2" key="1">
    <citation type="submission" date="2017-06" db="EMBL/GenBank/DDBJ databases">
        <title>Investigating the central metabolism of Clostridium thermosuccinogenes.</title>
        <authorList>
            <person name="Koendjbiharie J.G."/>
            <person name="van Kranenburg R."/>
        </authorList>
    </citation>
    <scope>NUCLEOTIDE SEQUENCE [LARGE SCALE GENOMIC DNA]</scope>
    <source>
        <strain evidence="1 2">DSM 5806</strain>
    </source>
</reference>
<dbReference type="KEGG" id="cthd:CDO33_02950"/>
<gene>
    <name evidence="1" type="ORF">CDQ84_19365</name>
</gene>
<comment type="caution">
    <text evidence="1">The sequence shown here is derived from an EMBL/GenBank/DDBJ whole genome shotgun (WGS) entry which is preliminary data.</text>
</comment>
<dbReference type="RefSeq" id="WP_103083352.1">
    <property type="nucleotide sequence ID" value="NZ_CP021850.1"/>
</dbReference>
<dbReference type="Proteomes" id="UP000236151">
    <property type="component" value="Unassembled WGS sequence"/>
</dbReference>
<dbReference type="AlphaFoldDB" id="A0A2K2EVZ6"/>
<evidence type="ECO:0000313" key="1">
    <source>
        <dbReference type="EMBL" id="PNT91709.1"/>
    </source>
</evidence>
<dbReference type="KEGG" id="cthd:CDO33_13085"/>
<dbReference type="EMBL" id="NIOJ01000165">
    <property type="protein sequence ID" value="PNT91709.1"/>
    <property type="molecule type" value="Genomic_DNA"/>
</dbReference>
<name>A0A2K2EVZ6_9CLOT</name>
<dbReference type="KEGG" id="cthd:CDO33_01520"/>
<evidence type="ECO:0008006" key="3">
    <source>
        <dbReference type="Google" id="ProtNLM"/>
    </source>
</evidence>
<sequence length="115" mass="13029">MDKITNAKTEFRLKQWSKIIQACQTSGMTVVSWCSQNNVKIKSYYYWLRRIRTLACETGSLVPQKPEQEIVPVPFHQTKVSAAVTIHLPSFCVDIHDGTSRETIEAVLSALKSIC</sequence>
<keyword evidence="2" id="KW-1185">Reference proteome</keyword>
<evidence type="ECO:0000313" key="2">
    <source>
        <dbReference type="Proteomes" id="UP000236151"/>
    </source>
</evidence>
<accession>A0A2K2EVZ6</accession>
<organism evidence="1 2">
    <name type="scientific">Clostridium thermosuccinogenes</name>
    <dbReference type="NCBI Taxonomy" id="84032"/>
    <lineage>
        <taxon>Bacteria</taxon>
        <taxon>Bacillati</taxon>
        <taxon>Bacillota</taxon>
        <taxon>Clostridia</taxon>
        <taxon>Eubacteriales</taxon>
        <taxon>Clostridiaceae</taxon>
        <taxon>Clostridium</taxon>
    </lineage>
</organism>
<protein>
    <recommendedName>
        <fullName evidence="3">IS66 family insertion sequence element accessory protein TnpB</fullName>
    </recommendedName>
</protein>
<proteinExistence type="predicted"/>
<dbReference type="KEGG" id="cthd:CDO33_07910"/>